<dbReference type="AlphaFoldDB" id="A0AAU1I015"/>
<feature type="domain" description="HTH cro/C1-type" evidence="3">
    <location>
        <begin position="15"/>
        <end position="70"/>
    </location>
</feature>
<dbReference type="Gene3D" id="1.10.260.40">
    <property type="entry name" value="lambda repressor-like DNA-binding domains"/>
    <property type="match status" value="1"/>
</dbReference>
<dbReference type="EMBL" id="CP108140">
    <property type="protein sequence ID" value="WTP88418.1"/>
    <property type="molecule type" value="Genomic_DNA"/>
</dbReference>
<evidence type="ECO:0000259" key="3">
    <source>
        <dbReference type="PROSITE" id="PS50943"/>
    </source>
</evidence>
<feature type="transmembrane region" description="Helical" evidence="2">
    <location>
        <begin position="629"/>
        <end position="650"/>
    </location>
</feature>
<dbReference type="SUPFAM" id="SSF52540">
    <property type="entry name" value="P-loop containing nucleoside triphosphate hydrolases"/>
    <property type="match status" value="1"/>
</dbReference>
<evidence type="ECO:0000256" key="2">
    <source>
        <dbReference type="SAM" id="Phobius"/>
    </source>
</evidence>
<dbReference type="CDD" id="cd00093">
    <property type="entry name" value="HTH_XRE"/>
    <property type="match status" value="1"/>
</dbReference>
<dbReference type="Pfam" id="PF05729">
    <property type="entry name" value="NACHT"/>
    <property type="match status" value="1"/>
</dbReference>
<dbReference type="SMART" id="SM00530">
    <property type="entry name" value="HTH_XRE"/>
    <property type="match status" value="1"/>
</dbReference>
<dbReference type="GO" id="GO:0003677">
    <property type="term" value="F:DNA binding"/>
    <property type="evidence" value="ECO:0007669"/>
    <property type="project" value="InterPro"/>
</dbReference>
<reference evidence="4" key="1">
    <citation type="submission" date="2022-10" db="EMBL/GenBank/DDBJ databases">
        <title>The complete genomes of actinobacterial strains from the NBC collection.</title>
        <authorList>
            <person name="Joergensen T.S."/>
            <person name="Alvarez Arevalo M."/>
            <person name="Sterndorff E.B."/>
            <person name="Faurdal D."/>
            <person name="Vuksanovic O."/>
            <person name="Mourched A.-S."/>
            <person name="Charusanti P."/>
            <person name="Shaw S."/>
            <person name="Blin K."/>
            <person name="Weber T."/>
        </authorList>
    </citation>
    <scope>NUCLEOTIDE SEQUENCE</scope>
    <source>
        <strain evidence="4">NBC 00180</strain>
    </source>
</reference>
<dbReference type="InterPro" id="IPR027417">
    <property type="entry name" value="P-loop_NTPase"/>
</dbReference>
<feature type="transmembrane region" description="Helical" evidence="2">
    <location>
        <begin position="712"/>
        <end position="735"/>
    </location>
</feature>
<feature type="transmembrane region" description="Helical" evidence="2">
    <location>
        <begin position="579"/>
        <end position="598"/>
    </location>
</feature>
<protein>
    <submittedName>
        <fullName evidence="4">Helix-turn-helix domain-containing protein</fullName>
    </submittedName>
</protein>
<feature type="region of interest" description="Disordered" evidence="1">
    <location>
        <begin position="828"/>
        <end position="858"/>
    </location>
</feature>
<dbReference type="Gene3D" id="3.40.50.300">
    <property type="entry name" value="P-loop containing nucleotide triphosphate hydrolases"/>
    <property type="match status" value="1"/>
</dbReference>
<feature type="region of interest" description="Disordered" evidence="1">
    <location>
        <begin position="404"/>
        <end position="437"/>
    </location>
</feature>
<feature type="compositionally biased region" description="Basic and acidic residues" evidence="1">
    <location>
        <begin position="849"/>
        <end position="858"/>
    </location>
</feature>
<feature type="compositionally biased region" description="Low complexity" evidence="1">
    <location>
        <begin position="107"/>
        <end position="122"/>
    </location>
</feature>
<feature type="compositionally biased region" description="Pro residues" evidence="1">
    <location>
        <begin position="123"/>
        <end position="149"/>
    </location>
</feature>
<proteinExistence type="predicted"/>
<evidence type="ECO:0000313" key="4">
    <source>
        <dbReference type="EMBL" id="WTP88418.1"/>
    </source>
</evidence>
<dbReference type="InterPro" id="IPR007111">
    <property type="entry name" value="NACHT_NTPase"/>
</dbReference>
<feature type="transmembrane region" description="Helical" evidence="2">
    <location>
        <begin position="670"/>
        <end position="691"/>
    </location>
</feature>
<sequence length="858" mass="93693">MAGELDGFEAFGEVLRRLRVRAGLTQDELAENSGVSERTIRRLETGNRTNPRMTTVQELAKALPLRPEELEQLFRAAVPRNLDGDQQGDQQGYRQGDQQDGAKEEPGASSTADADADANPNANPEPPTGPNPDPPYAPATEPSPTPPDPAEQLAKQVAARWQREEEQRQVQDPFPLPVRWRTASQAVTDHWANILRLPARATADPLDLDGQLDEISDTYRRIPSGRLVVLGRSGSGKTILALRFVLDHLKSRTSAEPVPVIFSVGAWNPTTLTLRDWLTAQLTRDHPGYAARGSGRESLASALVESGRILPVLDGFDEMADGLRRPALEALNATTLPLLLTSRPAEYAAAVAETDVLTAAAAIELTDLTLDDLADYLPRTTRKTDRADPAANAWKPVLTELAKRPHHQPHQQRNQPHQQPHQPHQPHQPQESDPTSPLAKVLATPLMVALARTIYSDTPDHDPASLLDTERFGTAEELEDHLLDNFIPTVYRHRLHRSPTGKPPPDFDAERARHWLGYLAHHLTRLETPDLAWWRLGNGLSRSTRTLVTALVTGLAIGLVDGAAGLAIGGVLLGAIFDASVVGLLAGLMFGLVHWLTYSVKGKHVAPSAVRLQIRGRPESTAWRAGPRLLIGTLGGGFFGFAYGFVAGVVKAYSWQAALPTCLRIGLVDGLVFGVVFSAGAGLTFCLLGVLESPLDLDSVVSPRSLLNTNRATVTTQLLVWAPTFGAVVGFGSGVVVDLLQGPLGPLVWSSDAGLVLGIISGLGGAFGYALTLTAWGQWLVLTRIWLPLTGRLPWSVITFLEDAYQRGVLRQAGAVYQFRHARLQHHLARRHRDRPRHRDRRRQRRRSGFHDDFIASP</sequence>
<name>A0AAU1I015_9ACTN</name>
<feature type="region of interest" description="Disordered" evidence="1">
    <location>
        <begin position="27"/>
        <end position="54"/>
    </location>
</feature>
<dbReference type="InterPro" id="IPR010982">
    <property type="entry name" value="Lambda_DNA-bd_dom_sf"/>
</dbReference>
<keyword evidence="2" id="KW-0472">Membrane</keyword>
<accession>A0AAU1I015</accession>
<dbReference type="Pfam" id="PF01381">
    <property type="entry name" value="HTH_3"/>
    <property type="match status" value="1"/>
</dbReference>
<feature type="compositionally biased region" description="Basic residues" evidence="1">
    <location>
        <begin position="828"/>
        <end position="848"/>
    </location>
</feature>
<dbReference type="SUPFAM" id="SSF47413">
    <property type="entry name" value="lambda repressor-like DNA-binding domains"/>
    <property type="match status" value="1"/>
</dbReference>
<organism evidence="4">
    <name type="scientific">Streptomyces sp. NBC_00180</name>
    <dbReference type="NCBI Taxonomy" id="2903632"/>
    <lineage>
        <taxon>Bacteria</taxon>
        <taxon>Bacillati</taxon>
        <taxon>Actinomycetota</taxon>
        <taxon>Actinomycetes</taxon>
        <taxon>Kitasatosporales</taxon>
        <taxon>Streptomycetaceae</taxon>
        <taxon>Streptomyces</taxon>
    </lineage>
</organism>
<keyword evidence="2" id="KW-0812">Transmembrane</keyword>
<feature type="compositionally biased region" description="Low complexity" evidence="1">
    <location>
        <begin position="84"/>
        <end position="99"/>
    </location>
</feature>
<feature type="region of interest" description="Disordered" evidence="1">
    <location>
        <begin position="81"/>
        <end position="173"/>
    </location>
</feature>
<evidence type="ECO:0000256" key="1">
    <source>
        <dbReference type="SAM" id="MobiDB-lite"/>
    </source>
</evidence>
<keyword evidence="2" id="KW-1133">Transmembrane helix</keyword>
<feature type="transmembrane region" description="Helical" evidence="2">
    <location>
        <begin position="755"/>
        <end position="782"/>
    </location>
</feature>
<gene>
    <name evidence="4" type="ORF">OG477_25035</name>
</gene>
<dbReference type="PROSITE" id="PS50943">
    <property type="entry name" value="HTH_CROC1"/>
    <property type="match status" value="1"/>
</dbReference>
<feature type="compositionally biased region" description="Low complexity" evidence="1">
    <location>
        <begin position="411"/>
        <end position="429"/>
    </location>
</feature>
<dbReference type="InterPro" id="IPR001387">
    <property type="entry name" value="Cro/C1-type_HTH"/>
</dbReference>